<dbReference type="EMBL" id="FXXQ01000001">
    <property type="protein sequence ID" value="SMX22160.1"/>
    <property type="molecule type" value="Genomic_DNA"/>
</dbReference>
<evidence type="ECO:0000256" key="3">
    <source>
        <dbReference type="ARBA" id="ARBA00023002"/>
    </source>
</evidence>
<evidence type="ECO:0000256" key="2">
    <source>
        <dbReference type="ARBA" id="ARBA00022573"/>
    </source>
</evidence>
<dbReference type="GO" id="GO:0016994">
    <property type="term" value="F:precorrin-6A reductase activity"/>
    <property type="evidence" value="ECO:0007669"/>
    <property type="project" value="UniProtKB-EC"/>
</dbReference>
<dbReference type="RefSeq" id="WP_141138206.1">
    <property type="nucleotide sequence ID" value="NZ_FXXQ01000001.1"/>
</dbReference>
<evidence type="ECO:0000313" key="5">
    <source>
        <dbReference type="Proteomes" id="UP000201838"/>
    </source>
</evidence>
<dbReference type="PANTHER" id="PTHR36925">
    <property type="entry name" value="COBALT-PRECORRIN-6A REDUCTASE"/>
    <property type="match status" value="1"/>
</dbReference>
<evidence type="ECO:0000313" key="4">
    <source>
        <dbReference type="EMBL" id="SMX22160.1"/>
    </source>
</evidence>
<keyword evidence="3 4" id="KW-0560">Oxidoreductase</keyword>
<dbReference type="InterPro" id="IPR003723">
    <property type="entry name" value="Precorrin-6x_reduct"/>
</dbReference>
<gene>
    <name evidence="4" type="primary">cobK</name>
    <name evidence="4" type="ORF">BOA8489_00250</name>
</gene>
<dbReference type="Proteomes" id="UP000201838">
    <property type="component" value="Unassembled WGS sequence"/>
</dbReference>
<keyword evidence="2" id="KW-0169">Cobalamin biosynthesis</keyword>
<protein>
    <submittedName>
        <fullName evidence="4">Precorrin-6A reductase</fullName>
        <ecNumber evidence="4">1.3.1.54</ecNumber>
    </submittedName>
</protein>
<evidence type="ECO:0000256" key="1">
    <source>
        <dbReference type="ARBA" id="ARBA00004953"/>
    </source>
</evidence>
<dbReference type="UniPathway" id="UPA00148"/>
<organism evidence="4 5">
    <name type="scientific">Boseongicola aestuarii</name>
    <dbReference type="NCBI Taxonomy" id="1470561"/>
    <lineage>
        <taxon>Bacteria</taxon>
        <taxon>Pseudomonadati</taxon>
        <taxon>Pseudomonadota</taxon>
        <taxon>Alphaproteobacteria</taxon>
        <taxon>Rhodobacterales</taxon>
        <taxon>Paracoccaceae</taxon>
        <taxon>Boseongicola</taxon>
    </lineage>
</organism>
<dbReference type="GO" id="GO:0009236">
    <property type="term" value="P:cobalamin biosynthetic process"/>
    <property type="evidence" value="ECO:0007669"/>
    <property type="project" value="UniProtKB-UniPathway"/>
</dbReference>
<dbReference type="PANTHER" id="PTHR36925:SF1">
    <property type="entry name" value="COBALT-PRECORRIN-6A REDUCTASE"/>
    <property type="match status" value="1"/>
</dbReference>
<sequence length="269" mass="30312">MTGEFHAFAAKTSLPYVENVSRQRKTRVLLLAGTAEARNIASALSREPYIVMTVSLARPERVPHQFGWPVRIGGWGGSEAYRHWLIREGIDAVIDATHPFATEMSQRTAKIAPELGISAVRFMRPAWLPTKNDNWTFLNVPEEAAAHIPENATVFLATGRRDLDRFANLDQRRILCRVRDTPQSTIPFQNGQFVVTRGPVTVNDEIDHFDELKVDWIVTRNSGGHGGWPKLEAARALGLPVAVLRRPPPVEMVKISTVAELLQWVRRRR</sequence>
<accession>A0A238IWP1</accession>
<comment type="pathway">
    <text evidence="1">Cofactor biosynthesis; adenosylcobalamin biosynthesis.</text>
</comment>
<dbReference type="PROSITE" id="PS51014">
    <property type="entry name" value="COBK_CBIJ"/>
    <property type="match status" value="1"/>
</dbReference>
<name>A0A238IWP1_9RHOB</name>
<proteinExistence type="predicted"/>
<dbReference type="OrthoDB" id="5183775at2"/>
<dbReference type="Pfam" id="PF02571">
    <property type="entry name" value="CbiJ"/>
    <property type="match status" value="1"/>
</dbReference>
<keyword evidence="5" id="KW-1185">Reference proteome</keyword>
<dbReference type="NCBIfam" id="TIGR00715">
    <property type="entry name" value="precor6x_red"/>
    <property type="match status" value="1"/>
</dbReference>
<reference evidence="5" key="1">
    <citation type="submission" date="2017-05" db="EMBL/GenBank/DDBJ databases">
        <authorList>
            <person name="Rodrigo-Torres L."/>
            <person name="Arahal R. D."/>
            <person name="Lucena T."/>
        </authorList>
    </citation>
    <scope>NUCLEOTIDE SEQUENCE [LARGE SCALE GENOMIC DNA]</scope>
    <source>
        <strain evidence="5">CECT 8489</strain>
    </source>
</reference>
<dbReference type="AlphaFoldDB" id="A0A238IWP1"/>
<dbReference type="EC" id="1.3.1.54" evidence="4"/>